<evidence type="ECO:0000313" key="1">
    <source>
        <dbReference type="EMBL" id="CAD7287269.1"/>
    </source>
</evidence>
<dbReference type="EMBL" id="CAJHOF010000002">
    <property type="protein sequence ID" value="CAD7287269.1"/>
    <property type="molecule type" value="Genomic_DNA"/>
</dbReference>
<reference evidence="1 2" key="1">
    <citation type="submission" date="2020-11" db="EMBL/GenBank/DDBJ databases">
        <authorList>
            <person name="Peeters C."/>
        </authorList>
    </citation>
    <scope>NUCLEOTIDE SEQUENCE [LARGE SCALE GENOMIC DNA]</scope>
    <source>
        <strain evidence="1 2">LMG 7974</strain>
    </source>
</reference>
<proteinExistence type="predicted"/>
<evidence type="ECO:0000313" key="2">
    <source>
        <dbReference type="Proteomes" id="UP000789803"/>
    </source>
</evidence>
<sequence>MFSKKELAKKIDVSLVTLYNWEKTKPELIKMIENSYKYEKGESEAAEFLKYFYELDIDEQELYKTEIKFKALKKRKETENKKG</sequence>
<comment type="caution">
    <text evidence="1">The sequence shown here is derived from an EMBL/GenBank/DDBJ whole genome shotgun (WGS) entry which is preliminary data.</text>
</comment>
<organism evidence="1 2">
    <name type="scientific">Campylobacter majalis</name>
    <dbReference type="NCBI Taxonomy" id="2790656"/>
    <lineage>
        <taxon>Bacteria</taxon>
        <taxon>Pseudomonadati</taxon>
        <taxon>Campylobacterota</taxon>
        <taxon>Epsilonproteobacteria</taxon>
        <taxon>Campylobacterales</taxon>
        <taxon>Campylobacteraceae</taxon>
        <taxon>Campylobacter</taxon>
    </lineage>
</organism>
<accession>A0ABN7K437</accession>
<keyword evidence="2" id="KW-1185">Reference proteome</keyword>
<protein>
    <submittedName>
        <fullName evidence="1">Uncharacterized protein</fullName>
    </submittedName>
</protein>
<dbReference type="Proteomes" id="UP000789803">
    <property type="component" value="Unassembled WGS sequence"/>
</dbReference>
<name>A0ABN7K437_9BACT</name>
<gene>
    <name evidence="1" type="ORF">LMG7974_00210</name>
</gene>
<dbReference type="RefSeq" id="WP_229932040.1">
    <property type="nucleotide sequence ID" value="NZ_CAJHOF010000002.1"/>
</dbReference>